<dbReference type="GO" id="GO:0004359">
    <property type="term" value="F:glutaminase activity"/>
    <property type="evidence" value="ECO:0007669"/>
    <property type="project" value="InterPro"/>
</dbReference>
<keyword evidence="3 7" id="KW-0436">Ligase</keyword>
<reference evidence="11" key="1">
    <citation type="submission" date="2020-10" db="EMBL/GenBank/DDBJ databases">
        <authorList>
            <person name="Castelo-Branco R."/>
            <person name="Eusebio N."/>
            <person name="Adriana R."/>
            <person name="Vieira A."/>
            <person name="Brugerolle De Fraissinette N."/>
            <person name="Rezende De Castro R."/>
            <person name="Schneider M.P."/>
            <person name="Vasconcelos V."/>
            <person name="Leao P.N."/>
        </authorList>
    </citation>
    <scope>NUCLEOTIDE SEQUENCE</scope>
    <source>
        <strain evidence="11">LEGE 12446</strain>
    </source>
</reference>
<evidence type="ECO:0000256" key="8">
    <source>
        <dbReference type="PIRNR" id="PIRNR006630"/>
    </source>
</evidence>
<dbReference type="FunFam" id="3.40.50.620:FF:000106">
    <property type="entry name" value="Glutamine-dependent NAD(+) synthetase"/>
    <property type="match status" value="1"/>
</dbReference>
<comment type="similarity">
    <text evidence="2 7 8">In the C-terminal section; belongs to the NAD synthetase family.</text>
</comment>
<dbReference type="PANTHER" id="PTHR23090:SF9">
    <property type="entry name" value="GLUTAMINE-DEPENDENT NAD(+) SYNTHETASE"/>
    <property type="match status" value="1"/>
</dbReference>
<dbReference type="AlphaFoldDB" id="A0A8J7A0X2"/>
<feature type="binding site" evidence="7">
    <location>
        <position position="525"/>
    </location>
    <ligand>
        <name>deamido-NAD(+)</name>
        <dbReference type="ChEBI" id="CHEBI:58437"/>
        <note>ligand shared between two neighboring subunits</note>
    </ligand>
</feature>
<accession>A0A8J7A0X2</accession>
<dbReference type="Pfam" id="PF00795">
    <property type="entry name" value="CN_hydrolase"/>
    <property type="match status" value="1"/>
</dbReference>
<feature type="domain" description="CN hydrolase" evidence="10">
    <location>
        <begin position="1"/>
        <end position="259"/>
    </location>
</feature>
<dbReference type="GO" id="GO:0009435">
    <property type="term" value="P:NAD+ biosynthetic process"/>
    <property type="evidence" value="ECO:0007669"/>
    <property type="project" value="UniProtKB-UniRule"/>
</dbReference>
<comment type="caution">
    <text evidence="7">Lacks conserved residue(s) required for the propagation of feature annotation.</text>
</comment>
<dbReference type="SUPFAM" id="SSF52402">
    <property type="entry name" value="Adenine nucleotide alpha hydrolases-like"/>
    <property type="match status" value="1"/>
</dbReference>
<feature type="active site" description="Proton acceptor; for glutaminase activity" evidence="7">
    <location>
        <position position="41"/>
    </location>
</feature>
<keyword evidence="5 7" id="KW-0067">ATP-binding</keyword>
<dbReference type="GO" id="GO:0008795">
    <property type="term" value="F:NAD+ synthase activity"/>
    <property type="evidence" value="ECO:0007669"/>
    <property type="project" value="UniProtKB-UniRule"/>
</dbReference>
<keyword evidence="12" id="KW-1185">Reference proteome</keyword>
<dbReference type="CDD" id="cd07570">
    <property type="entry name" value="GAT_Gln-NAD-synth"/>
    <property type="match status" value="1"/>
</dbReference>
<evidence type="ECO:0000256" key="5">
    <source>
        <dbReference type="ARBA" id="ARBA00022840"/>
    </source>
</evidence>
<organism evidence="11 12">
    <name type="scientific">Desmonostoc muscorum LEGE 12446</name>
    <dbReference type="NCBI Taxonomy" id="1828758"/>
    <lineage>
        <taxon>Bacteria</taxon>
        <taxon>Bacillati</taxon>
        <taxon>Cyanobacteriota</taxon>
        <taxon>Cyanophyceae</taxon>
        <taxon>Nostocales</taxon>
        <taxon>Nostocaceae</taxon>
        <taxon>Desmonostoc</taxon>
    </lineage>
</organism>
<dbReference type="Pfam" id="PF02540">
    <property type="entry name" value="NAD_synthase"/>
    <property type="match status" value="1"/>
</dbReference>
<feature type="active site" description="Nucleophile; for glutaminase activity" evidence="7">
    <location>
        <position position="152"/>
    </location>
</feature>
<comment type="catalytic activity">
    <reaction evidence="7 8">
        <text>deamido-NAD(+) + L-glutamine + ATP + H2O = L-glutamate + AMP + diphosphate + NAD(+) + H(+)</text>
        <dbReference type="Rhea" id="RHEA:24384"/>
        <dbReference type="ChEBI" id="CHEBI:15377"/>
        <dbReference type="ChEBI" id="CHEBI:15378"/>
        <dbReference type="ChEBI" id="CHEBI:29985"/>
        <dbReference type="ChEBI" id="CHEBI:30616"/>
        <dbReference type="ChEBI" id="CHEBI:33019"/>
        <dbReference type="ChEBI" id="CHEBI:57540"/>
        <dbReference type="ChEBI" id="CHEBI:58359"/>
        <dbReference type="ChEBI" id="CHEBI:58437"/>
        <dbReference type="ChEBI" id="CHEBI:456215"/>
        <dbReference type="EC" id="6.3.5.1"/>
    </reaction>
</comment>
<protein>
    <recommendedName>
        <fullName evidence="7 8">Glutamine-dependent NAD(+) synthetase</fullName>
        <ecNumber evidence="7 8">6.3.5.1</ecNumber>
    </recommendedName>
    <alternativeName>
        <fullName evidence="7 8">NAD(+) synthase [glutamine-hydrolyzing]</fullName>
    </alternativeName>
</protein>
<sequence>MKIAIAQINPTIGDLLGNAQKILEAAQRAASGGARLLLTPELSLCGYPPRDLLLNPSFVEAMNITLQNLAQDLPANLAVLVGTVEQNIKAHITGGKNLFNSIALLENGQVKQVFHKRLLPTYDVFDERRYFEPGLQANYFTLDNIDIGVTICEDLWNDEEFWGKRTYAVNPIADLAILGVDLIVNLSASPYTAGKQQFRETMLKHSAVRFQQPIIYANQVGGNDDLIFDGRSFALNRQGEIICRARGFETDLLAVEFDEAVRDLQLSSVAPGYESEDEEIWQALVLGVRDYARKCRFSKVVLGLSGGVDSALVAAIATAALGQENVLGVLMPSPYSSDHSISDALALAKNLGIKTDILPIEQLMQGFDRTLANLFADTEFGLAEENIQSRIRGNLLMAIANKFGYLLLSTGNKSEMAVGYCTLYGDMNGGLAVIADVPKTRVYSLCHWLNRNNEIIPQNVLTKAPSAELKPGQVDQDSLPPYEILDDILQRLIHNHQSAAQIVAAGHDSVIVNRVIQMVARAEFKRRQAPPGLKITDRAFGTGWRMPIASNWVAVKNAYQTKTTPTPTLVCSDGQDAQPRIK</sequence>
<dbReference type="PIRSF" id="PIRSF006630">
    <property type="entry name" value="NADS_GAT"/>
    <property type="match status" value="1"/>
</dbReference>
<evidence type="ECO:0000313" key="11">
    <source>
        <dbReference type="EMBL" id="MBE9023951.1"/>
    </source>
</evidence>
<evidence type="ECO:0000256" key="4">
    <source>
        <dbReference type="ARBA" id="ARBA00022741"/>
    </source>
</evidence>
<evidence type="ECO:0000256" key="6">
    <source>
        <dbReference type="ARBA" id="ARBA00023027"/>
    </source>
</evidence>
<dbReference type="RefSeq" id="WP_193917940.1">
    <property type="nucleotide sequence ID" value="NZ_JADEXS020000001.1"/>
</dbReference>
<feature type="binding site" evidence="7">
    <location>
        <position position="386"/>
    </location>
    <ligand>
        <name>deamido-NAD(+)</name>
        <dbReference type="ChEBI" id="CHEBI:58437"/>
        <note>ligand shared between two neighboring subunits</note>
    </ligand>
</feature>
<comment type="pathway">
    <text evidence="1 7 8">Cofactor biosynthesis; NAD(+) biosynthesis; NAD(+) from deamido-NAD(+) (L-Gln route): step 1/1.</text>
</comment>
<evidence type="ECO:0000256" key="2">
    <source>
        <dbReference type="ARBA" id="ARBA00007145"/>
    </source>
</evidence>
<dbReference type="CDD" id="cd00553">
    <property type="entry name" value="NAD_synthase"/>
    <property type="match status" value="1"/>
</dbReference>
<comment type="function">
    <text evidence="7">Catalyzes the ATP-dependent amidation of deamido-NAD to form NAD. Uses L-glutamine as a nitrogen source.</text>
</comment>
<dbReference type="Gene3D" id="3.60.110.10">
    <property type="entry name" value="Carbon-nitrogen hydrolase"/>
    <property type="match status" value="1"/>
</dbReference>
<gene>
    <name evidence="7" type="primary">nadE</name>
    <name evidence="11" type="ORF">IQ276_16410</name>
</gene>
<comment type="similarity">
    <text evidence="9">Belongs to the NAD synthetase family.</text>
</comment>
<evidence type="ECO:0000259" key="10">
    <source>
        <dbReference type="PROSITE" id="PS50263"/>
    </source>
</evidence>
<name>A0A8J7A0X2_DESMC</name>
<dbReference type="InterPro" id="IPR014445">
    <property type="entry name" value="Gln-dep_NAD_synthase"/>
</dbReference>
<dbReference type="GO" id="GO:0005524">
    <property type="term" value="F:ATP binding"/>
    <property type="evidence" value="ECO:0007669"/>
    <property type="project" value="UniProtKB-UniRule"/>
</dbReference>
<feature type="binding site" evidence="7">
    <location>
        <position position="189"/>
    </location>
    <ligand>
        <name>L-glutamine</name>
        <dbReference type="ChEBI" id="CHEBI:58359"/>
    </ligand>
</feature>
<dbReference type="EC" id="6.3.5.1" evidence="7 8"/>
<dbReference type="Gene3D" id="3.40.50.620">
    <property type="entry name" value="HUPs"/>
    <property type="match status" value="1"/>
</dbReference>
<feature type="binding site" evidence="7">
    <location>
        <position position="410"/>
    </location>
    <ligand>
        <name>ATP</name>
        <dbReference type="ChEBI" id="CHEBI:30616"/>
    </ligand>
</feature>
<dbReference type="GO" id="GO:0003952">
    <property type="term" value="F:NAD+ synthase (glutamine-hydrolyzing) activity"/>
    <property type="evidence" value="ECO:0007669"/>
    <property type="project" value="UniProtKB-UniRule"/>
</dbReference>
<dbReference type="InterPro" id="IPR003010">
    <property type="entry name" value="C-N_Hydrolase"/>
</dbReference>
<feature type="active site" description="For glutaminase activity" evidence="7">
    <location>
        <position position="116"/>
    </location>
</feature>
<evidence type="ECO:0000256" key="9">
    <source>
        <dbReference type="RuleBase" id="RU003811"/>
    </source>
</evidence>
<dbReference type="NCBIfam" id="TIGR00552">
    <property type="entry name" value="nadE"/>
    <property type="match status" value="1"/>
</dbReference>
<keyword evidence="4 7" id="KW-0547">Nucleotide-binding</keyword>
<dbReference type="UniPathway" id="UPA00253">
    <property type="reaction ID" value="UER00334"/>
</dbReference>
<keyword evidence="6 7" id="KW-0520">NAD</keyword>
<dbReference type="Proteomes" id="UP000622533">
    <property type="component" value="Unassembled WGS sequence"/>
</dbReference>
<feature type="binding site" evidence="7">
    <location>
        <position position="195"/>
    </location>
    <ligand>
        <name>L-glutamine</name>
        <dbReference type="ChEBI" id="CHEBI:58359"/>
    </ligand>
</feature>
<proteinExistence type="inferred from homology"/>
<feature type="binding site" evidence="7">
    <location>
        <position position="122"/>
    </location>
    <ligand>
        <name>L-glutamine</name>
        <dbReference type="ChEBI" id="CHEBI:58359"/>
    </ligand>
</feature>
<dbReference type="InterPro" id="IPR003694">
    <property type="entry name" value="NAD_synthase"/>
</dbReference>
<dbReference type="EMBL" id="JADEXS010000213">
    <property type="protein sequence ID" value="MBE9023951.1"/>
    <property type="molecule type" value="Genomic_DNA"/>
</dbReference>
<feature type="binding site" evidence="7">
    <location>
        <begin position="303"/>
        <end position="310"/>
    </location>
    <ligand>
        <name>ATP</name>
        <dbReference type="ChEBI" id="CHEBI:30616"/>
    </ligand>
</feature>
<dbReference type="HAMAP" id="MF_02090">
    <property type="entry name" value="NadE_glutamine_dep"/>
    <property type="match status" value="1"/>
</dbReference>
<dbReference type="NCBIfam" id="NF010588">
    <property type="entry name" value="PRK13981.1"/>
    <property type="match status" value="1"/>
</dbReference>
<feature type="binding site" evidence="7">
    <location>
        <position position="415"/>
    </location>
    <ligand>
        <name>deamido-NAD(+)</name>
        <dbReference type="ChEBI" id="CHEBI:58437"/>
        <note>ligand shared between two neighboring subunits</note>
    </ligand>
</feature>
<dbReference type="InterPro" id="IPR036526">
    <property type="entry name" value="C-N_Hydrolase_sf"/>
</dbReference>
<evidence type="ECO:0000256" key="7">
    <source>
        <dbReference type="HAMAP-Rule" id="MF_02090"/>
    </source>
</evidence>
<dbReference type="PROSITE" id="PS50263">
    <property type="entry name" value="CN_HYDROLASE"/>
    <property type="match status" value="1"/>
</dbReference>
<dbReference type="PANTHER" id="PTHR23090">
    <property type="entry name" value="NH 3 /GLUTAMINE-DEPENDENT NAD + SYNTHETASE"/>
    <property type="match status" value="1"/>
</dbReference>
<evidence type="ECO:0000256" key="1">
    <source>
        <dbReference type="ARBA" id="ARBA00005188"/>
    </source>
</evidence>
<dbReference type="InterPro" id="IPR022310">
    <property type="entry name" value="NAD/GMP_synthase"/>
</dbReference>
<evidence type="ECO:0000313" key="12">
    <source>
        <dbReference type="Proteomes" id="UP000622533"/>
    </source>
</evidence>
<evidence type="ECO:0000256" key="3">
    <source>
        <dbReference type="ARBA" id="ARBA00022598"/>
    </source>
</evidence>
<dbReference type="GO" id="GO:0005737">
    <property type="term" value="C:cytoplasm"/>
    <property type="evidence" value="ECO:0007669"/>
    <property type="project" value="InterPro"/>
</dbReference>
<dbReference type="SUPFAM" id="SSF56317">
    <property type="entry name" value="Carbon-nitrogen hydrolase"/>
    <property type="match status" value="1"/>
</dbReference>
<comment type="caution">
    <text evidence="11">The sequence shown here is derived from an EMBL/GenBank/DDBJ whole genome shotgun (WGS) entry which is preliminary data.</text>
</comment>
<dbReference type="InterPro" id="IPR014729">
    <property type="entry name" value="Rossmann-like_a/b/a_fold"/>
</dbReference>